<gene>
    <name evidence="2" type="ORF">SAMN05421791_103247</name>
</gene>
<sequence>MRSLALDTSSDVLSLGLFEEGQLIIEVNSNVSKQHGAFLLPLVENLLHSVHWKTEEIDCIWLGRGPGSYTGLRIGATMAKVWASTKNCQLESFSSLAILAAQVADDSGEGWIVPLIDARRGTAYTGVYQWQEGLIKNQIKDQHVDWQTWIEDTLLPEIRHHQVSQLIMVSSQENELTDFIKERLSKEGVQFKLLLEQYAWPKVGKTPYIEKEVVEDVDVFEPFYAHLTLAEQEWAAKQSHKEKNESYVEQTNETRI</sequence>
<dbReference type="InterPro" id="IPR022496">
    <property type="entry name" value="T6A_TsaB"/>
</dbReference>
<evidence type="ECO:0000259" key="1">
    <source>
        <dbReference type="Pfam" id="PF00814"/>
    </source>
</evidence>
<dbReference type="EMBL" id="FNCK01000003">
    <property type="protein sequence ID" value="SDG16494.1"/>
    <property type="molecule type" value="Genomic_DNA"/>
</dbReference>
<dbReference type="GO" id="GO:0002949">
    <property type="term" value="P:tRNA threonylcarbamoyladenosine modification"/>
    <property type="evidence" value="ECO:0007669"/>
    <property type="project" value="InterPro"/>
</dbReference>
<protein>
    <submittedName>
        <fullName evidence="2">tRNA threonylcarbamoyladenosine biosynthesis protein TsaB</fullName>
    </submittedName>
</protein>
<name>A0A1G7S0M1_9LACT</name>
<proteinExistence type="predicted"/>
<dbReference type="NCBIfam" id="TIGR03725">
    <property type="entry name" value="T6A_YeaZ"/>
    <property type="match status" value="1"/>
</dbReference>
<organism evidence="2 3">
    <name type="scientific">Facklamia miroungae</name>
    <dbReference type="NCBI Taxonomy" id="120956"/>
    <lineage>
        <taxon>Bacteria</taxon>
        <taxon>Bacillati</taxon>
        <taxon>Bacillota</taxon>
        <taxon>Bacilli</taxon>
        <taxon>Lactobacillales</taxon>
        <taxon>Aerococcaceae</taxon>
        <taxon>Facklamia</taxon>
    </lineage>
</organism>
<keyword evidence="3" id="KW-1185">Reference proteome</keyword>
<dbReference type="AlphaFoldDB" id="A0A1G7S0M1"/>
<dbReference type="SUPFAM" id="SSF53067">
    <property type="entry name" value="Actin-like ATPase domain"/>
    <property type="match status" value="1"/>
</dbReference>
<dbReference type="Proteomes" id="UP000199708">
    <property type="component" value="Unassembled WGS sequence"/>
</dbReference>
<dbReference type="InterPro" id="IPR043129">
    <property type="entry name" value="ATPase_NBD"/>
</dbReference>
<evidence type="ECO:0000313" key="2">
    <source>
        <dbReference type="EMBL" id="SDG16494.1"/>
    </source>
</evidence>
<dbReference type="RefSeq" id="WP_168427152.1">
    <property type="nucleotide sequence ID" value="NZ_FNCK01000003.1"/>
</dbReference>
<dbReference type="STRING" id="120956.SAMN05421791_103247"/>
<accession>A0A1G7S0M1</accession>
<dbReference type="InterPro" id="IPR000905">
    <property type="entry name" value="Gcp-like_dom"/>
</dbReference>
<dbReference type="CDD" id="cd24032">
    <property type="entry name" value="ASKHA_NBD_TsaB"/>
    <property type="match status" value="1"/>
</dbReference>
<dbReference type="Gene3D" id="3.30.420.40">
    <property type="match status" value="1"/>
</dbReference>
<evidence type="ECO:0000313" key="3">
    <source>
        <dbReference type="Proteomes" id="UP000199708"/>
    </source>
</evidence>
<dbReference type="Pfam" id="PF00814">
    <property type="entry name" value="TsaD"/>
    <property type="match status" value="1"/>
</dbReference>
<reference evidence="2 3" key="1">
    <citation type="submission" date="2016-10" db="EMBL/GenBank/DDBJ databases">
        <authorList>
            <person name="de Groot N.N."/>
        </authorList>
    </citation>
    <scope>NUCLEOTIDE SEQUENCE [LARGE SCALE GENOMIC DNA]</scope>
    <source>
        <strain evidence="2 3">ATCC BAA-466</strain>
    </source>
</reference>
<feature type="domain" description="Gcp-like" evidence="1">
    <location>
        <begin position="31"/>
        <end position="150"/>
    </location>
</feature>